<evidence type="ECO:0000256" key="1">
    <source>
        <dbReference type="SAM" id="MobiDB-lite"/>
    </source>
</evidence>
<protein>
    <submittedName>
        <fullName evidence="2">Uncharacterized protein</fullName>
    </submittedName>
</protein>
<keyword evidence="3" id="KW-1185">Reference proteome</keyword>
<proteinExistence type="predicted"/>
<dbReference type="Proteomes" id="UP001419268">
    <property type="component" value="Unassembled WGS sequence"/>
</dbReference>
<feature type="region of interest" description="Disordered" evidence="1">
    <location>
        <begin position="173"/>
        <end position="222"/>
    </location>
</feature>
<reference evidence="2 3" key="1">
    <citation type="submission" date="2024-01" db="EMBL/GenBank/DDBJ databases">
        <title>Genome assemblies of Stephania.</title>
        <authorList>
            <person name="Yang L."/>
        </authorList>
    </citation>
    <scope>NUCLEOTIDE SEQUENCE [LARGE SCALE GENOMIC DNA]</scope>
    <source>
        <strain evidence="2">JXDWG</strain>
        <tissue evidence="2">Leaf</tissue>
    </source>
</reference>
<feature type="region of interest" description="Disordered" evidence="1">
    <location>
        <begin position="306"/>
        <end position="329"/>
    </location>
</feature>
<gene>
    <name evidence="2" type="ORF">Scep_011384</name>
</gene>
<evidence type="ECO:0000313" key="3">
    <source>
        <dbReference type="Proteomes" id="UP001419268"/>
    </source>
</evidence>
<feature type="compositionally biased region" description="Low complexity" evidence="1">
    <location>
        <begin position="577"/>
        <end position="589"/>
    </location>
</feature>
<evidence type="ECO:0000313" key="2">
    <source>
        <dbReference type="EMBL" id="KAK9131856.1"/>
    </source>
</evidence>
<feature type="compositionally biased region" description="Polar residues" evidence="1">
    <location>
        <begin position="1"/>
        <end position="12"/>
    </location>
</feature>
<dbReference type="PANTHER" id="PTHR36808:SF1">
    <property type="entry name" value="TRANSCRIPTIONAL REGULATOR ATRX-LIKE PROTEIN"/>
    <property type="match status" value="1"/>
</dbReference>
<feature type="compositionally biased region" description="Low complexity" evidence="1">
    <location>
        <begin position="77"/>
        <end position="100"/>
    </location>
</feature>
<dbReference type="PANTHER" id="PTHR36808">
    <property type="entry name" value="TRANSCRIPTIONAL REGULATOR ATRX-LIKE PROTEIN"/>
    <property type="match status" value="1"/>
</dbReference>
<dbReference type="EMBL" id="JBBNAG010000005">
    <property type="protein sequence ID" value="KAK9131856.1"/>
    <property type="molecule type" value="Genomic_DNA"/>
</dbReference>
<comment type="caution">
    <text evidence="2">The sequence shown here is derived from an EMBL/GenBank/DDBJ whole genome shotgun (WGS) entry which is preliminary data.</text>
</comment>
<accession>A0AAP0JCZ3</accession>
<feature type="compositionally biased region" description="Polar residues" evidence="1">
    <location>
        <begin position="204"/>
        <end position="222"/>
    </location>
</feature>
<feature type="region of interest" description="Disordered" evidence="1">
    <location>
        <begin position="577"/>
        <end position="606"/>
    </location>
</feature>
<feature type="region of interest" description="Disordered" evidence="1">
    <location>
        <begin position="482"/>
        <end position="503"/>
    </location>
</feature>
<dbReference type="AlphaFoldDB" id="A0AAP0JCZ3"/>
<feature type="compositionally biased region" description="Basic residues" evidence="1">
    <location>
        <begin position="20"/>
        <end position="37"/>
    </location>
</feature>
<feature type="compositionally biased region" description="Basic residues" evidence="1">
    <location>
        <begin position="63"/>
        <end position="72"/>
    </location>
</feature>
<feature type="compositionally biased region" description="Basic and acidic residues" evidence="1">
    <location>
        <begin position="101"/>
        <end position="115"/>
    </location>
</feature>
<name>A0AAP0JCZ3_9MAGN</name>
<feature type="compositionally biased region" description="Basic and acidic residues" evidence="1">
    <location>
        <begin position="173"/>
        <end position="193"/>
    </location>
</feature>
<feature type="compositionally biased region" description="Polar residues" evidence="1">
    <location>
        <begin position="308"/>
        <end position="328"/>
    </location>
</feature>
<organism evidence="2 3">
    <name type="scientific">Stephania cephalantha</name>
    <dbReference type="NCBI Taxonomy" id="152367"/>
    <lineage>
        <taxon>Eukaryota</taxon>
        <taxon>Viridiplantae</taxon>
        <taxon>Streptophyta</taxon>
        <taxon>Embryophyta</taxon>
        <taxon>Tracheophyta</taxon>
        <taxon>Spermatophyta</taxon>
        <taxon>Magnoliopsida</taxon>
        <taxon>Ranunculales</taxon>
        <taxon>Menispermaceae</taxon>
        <taxon>Menispermoideae</taxon>
        <taxon>Cissampelideae</taxon>
        <taxon>Stephania</taxon>
    </lineage>
</organism>
<feature type="region of interest" description="Disordered" evidence="1">
    <location>
        <begin position="1"/>
        <end position="130"/>
    </location>
</feature>
<sequence length="647" mass="71028">MDGDSVSATSSDSECDNRRGRARSRTQRKLKWSRKRGRSEGSSSESPHRRKKKGLKRSQDSKKKQKKKRTSGRVRIDVSVDSSRSDSWSCSTCRGNSSSSGERESERYRGRSEVRKKGKRTSGRTKDEKGRFISRSRSICSCSGCDNRSDYQSEEKLPSLNNSRRLRSVITVESRHDETEERFVTKEEEKADDIIQGYDDCPSCRSNGSNEGRQKESSQQIIGLSEKKGCADDAKVKKAFSDDCIESKDHGMVDCHQIDSSGDAIRSTIEGFKGEESTGPLEGENLELILRQKALENLRKFRGGHVNKITTSDNKPKNANNGEKSSAANVEVEQIEEANEKVAGAEQTIVKDAENVSLPVVDKRATTCSPNCNQTPNENGGLSKFKVKQDEGHPEVDGCNLSSNRINAAKAIISNKSSASFENNSSQITSVSKKQSCVDHSNLKKMHPTYNPPDMQSSEAKNVTNIKVPVTLRGNAVRTEANKVRKATASDAPSSLTPAEPIISNKNSANFENMSTQSTSVSKKESCVDHSDLKKMQATYNPPNAQSSEARNVTKINVPVTICENVVRTEANEVNKAAASDAPALTPATGQDGSKKLADSAGGSQFEQKTMSVMRGGELVQVSYKVYIPKKRPALARRQLKRPSDLQ</sequence>